<dbReference type="Proteomes" id="UP000246740">
    <property type="component" value="Unassembled WGS sequence"/>
</dbReference>
<keyword evidence="1" id="KW-0732">Signal</keyword>
<accession>A0A317XPE4</accession>
<name>A0A317XPE4_9BASI</name>
<evidence type="ECO:0000256" key="1">
    <source>
        <dbReference type="SAM" id="SignalP"/>
    </source>
</evidence>
<gene>
    <name evidence="2" type="ORF">BCV70DRAFT_200155</name>
</gene>
<keyword evidence="3" id="KW-1185">Reference proteome</keyword>
<feature type="chain" id="PRO_5016314732" evidence="1">
    <location>
        <begin position="21"/>
        <end position="106"/>
    </location>
</feature>
<dbReference type="EMBL" id="KZ819193">
    <property type="protein sequence ID" value="PWY99981.1"/>
    <property type="molecule type" value="Genomic_DNA"/>
</dbReference>
<sequence length="106" mass="12026">MYIASQRSFFFFSLLQRGFAFLDLVSPEFDAVLSSDDRCLKQQLDQAATHANCVPTIHGFGAREEKKKGLGKRDTGEGEKNENEIIRESIIWLLNFCLVGSMFCEL</sequence>
<proteinExistence type="predicted"/>
<evidence type="ECO:0000313" key="2">
    <source>
        <dbReference type="EMBL" id="PWY99981.1"/>
    </source>
</evidence>
<dbReference type="AlphaFoldDB" id="A0A317XPE4"/>
<evidence type="ECO:0000313" key="3">
    <source>
        <dbReference type="Proteomes" id="UP000246740"/>
    </source>
</evidence>
<protein>
    <submittedName>
        <fullName evidence="2">Uncharacterized protein</fullName>
    </submittedName>
</protein>
<reference evidence="2 3" key="1">
    <citation type="journal article" date="2018" name="Mol. Biol. Evol.">
        <title>Broad Genomic Sampling Reveals a Smut Pathogenic Ancestry of the Fungal Clade Ustilaginomycotina.</title>
        <authorList>
            <person name="Kijpornyongpan T."/>
            <person name="Mondo S.J."/>
            <person name="Barry K."/>
            <person name="Sandor L."/>
            <person name="Lee J."/>
            <person name="Lipzen A."/>
            <person name="Pangilinan J."/>
            <person name="LaButti K."/>
            <person name="Hainaut M."/>
            <person name="Henrissat B."/>
            <person name="Grigoriev I.V."/>
            <person name="Spatafora J.W."/>
            <person name="Aime M.C."/>
        </authorList>
    </citation>
    <scope>NUCLEOTIDE SEQUENCE [LARGE SCALE GENOMIC DNA]</scope>
    <source>
        <strain evidence="2 3">MCA 3645</strain>
    </source>
</reference>
<feature type="signal peptide" evidence="1">
    <location>
        <begin position="1"/>
        <end position="20"/>
    </location>
</feature>
<dbReference type="InParanoid" id="A0A317XPE4"/>
<organism evidence="2 3">
    <name type="scientific">Testicularia cyperi</name>
    <dbReference type="NCBI Taxonomy" id="1882483"/>
    <lineage>
        <taxon>Eukaryota</taxon>
        <taxon>Fungi</taxon>
        <taxon>Dikarya</taxon>
        <taxon>Basidiomycota</taxon>
        <taxon>Ustilaginomycotina</taxon>
        <taxon>Ustilaginomycetes</taxon>
        <taxon>Ustilaginales</taxon>
        <taxon>Anthracoideaceae</taxon>
        <taxon>Testicularia</taxon>
    </lineage>
</organism>